<evidence type="ECO:0000313" key="3">
    <source>
        <dbReference type="EMBL" id="OUS47420.1"/>
    </source>
</evidence>
<dbReference type="EMBL" id="KZ155778">
    <property type="protein sequence ID" value="OUS47420.1"/>
    <property type="molecule type" value="Genomic_DNA"/>
</dbReference>
<evidence type="ECO:0000256" key="2">
    <source>
        <dbReference type="SAM" id="MobiDB-lite"/>
    </source>
</evidence>
<proteinExistence type="predicted"/>
<reference evidence="3" key="1">
    <citation type="submission" date="2017-04" db="EMBL/GenBank/DDBJ databases">
        <title>Population genomics of picophytoplankton unveils novel chromosome hypervariability.</title>
        <authorList>
            <consortium name="DOE Joint Genome Institute"/>
            <person name="Blanc-Mathieu R."/>
            <person name="Krasovec M."/>
            <person name="Hebrard M."/>
            <person name="Yau S."/>
            <person name="Desgranges E."/>
            <person name="Martin J."/>
            <person name="Schackwitz W."/>
            <person name="Kuo A."/>
            <person name="Salin G."/>
            <person name="Donnadieu C."/>
            <person name="Desdevises Y."/>
            <person name="Sanchez-Ferandin S."/>
            <person name="Moreau H."/>
            <person name="Rivals E."/>
            <person name="Grigoriev I.V."/>
            <person name="Grimsley N."/>
            <person name="Eyre-Walker A."/>
            <person name="Piganeau G."/>
        </authorList>
    </citation>
    <scope>NUCLEOTIDE SEQUENCE [LARGE SCALE GENOMIC DNA]</scope>
    <source>
        <strain evidence="3">RCC 1115</strain>
    </source>
</reference>
<dbReference type="PANTHER" id="PTHR31755:SF3">
    <property type="entry name" value="EXOCYST COMPLEX COMPONENT SEC6"/>
    <property type="match status" value="1"/>
</dbReference>
<gene>
    <name evidence="3" type="ORF">BE221DRAFT_190975</name>
</gene>
<evidence type="ECO:0000256" key="1">
    <source>
        <dbReference type="SAM" id="Coils"/>
    </source>
</evidence>
<protein>
    <submittedName>
        <fullName evidence="3">Uncharacterized protein</fullName>
    </submittedName>
</protein>
<name>A0A1Y5ICV4_OSTTA</name>
<dbReference type="PANTHER" id="PTHR31755">
    <property type="entry name" value="FOLATE RECEPTOR-LIKE"/>
    <property type="match status" value="1"/>
</dbReference>
<dbReference type="AlphaFoldDB" id="A0A1Y5ICV4"/>
<keyword evidence="1" id="KW-0175">Coiled coil</keyword>
<dbReference type="Proteomes" id="UP000195557">
    <property type="component" value="Unassembled WGS sequence"/>
</dbReference>
<accession>A0A1Y5ICV4</accession>
<feature type="region of interest" description="Disordered" evidence="2">
    <location>
        <begin position="1"/>
        <end position="56"/>
    </location>
</feature>
<organism evidence="3">
    <name type="scientific">Ostreococcus tauri</name>
    <name type="common">Marine green alga</name>
    <dbReference type="NCBI Taxonomy" id="70448"/>
    <lineage>
        <taxon>Eukaryota</taxon>
        <taxon>Viridiplantae</taxon>
        <taxon>Chlorophyta</taxon>
        <taxon>Mamiellophyceae</taxon>
        <taxon>Mamiellales</taxon>
        <taxon>Bathycoccaceae</taxon>
        <taxon>Ostreococcus</taxon>
    </lineage>
</organism>
<feature type="coiled-coil region" evidence="1">
    <location>
        <begin position="117"/>
        <end position="144"/>
    </location>
</feature>
<dbReference type="eggNOG" id="ENOG502QRTU">
    <property type="taxonomic scope" value="Eukaryota"/>
</dbReference>
<feature type="compositionally biased region" description="Low complexity" evidence="2">
    <location>
        <begin position="1"/>
        <end position="18"/>
    </location>
</feature>
<sequence length="386" mass="43845">MSAASTSASARAACASKRSQTRATATNQKFAPPQKRNSRALVRRRARESYHGESEALAQKSKATYDKLVDVFDGREEKDWIALLAFSGKWLDLRGGVFERCAERARESEDPDDEMRLSALRRKLMALDERVDAYARTLEEIREREKDMWEGFVATRRREFTVEFFTWLRFKLEAVAQGEDDNAKEELTKEAALLLSLCETYDEASKDQQVIEQATQTLQDILQADSLDAMDAKIDELAMANQITPALVLTASKAYMSVKESQYTKDEIKDVMAHLYFKMKDTTARQQPKEVRILKYILSMEDPIDQRNALEEAFTPGPELEEVGANTDLLWCEPKDLLALIDVIVDNFYQSAGKKNLRGDAAAMMSPALVERMKALKQIILAHFSE</sequence>
<dbReference type="InterPro" id="IPR040320">
    <property type="entry name" value="At4g37920-like"/>
</dbReference>
<feature type="compositionally biased region" description="Basic residues" evidence="2">
    <location>
        <begin position="36"/>
        <end position="46"/>
    </location>
</feature>